<evidence type="ECO:0000256" key="10">
    <source>
        <dbReference type="ARBA" id="ARBA00033234"/>
    </source>
</evidence>
<keyword evidence="4" id="KW-0227">DNA damage</keyword>
<keyword evidence="9" id="KW-0539">Nucleus</keyword>
<proteinExistence type="inferred from homology"/>
<gene>
    <name evidence="12" type="ORF">HOLleu_33958</name>
</gene>
<comment type="subcellular location">
    <subcellularLocation>
        <location evidence="1">Nucleus</location>
    </subcellularLocation>
</comment>
<comment type="similarity">
    <text evidence="2">Belongs to the SFR1/MEI5 family.</text>
</comment>
<comment type="caution">
    <text evidence="12">The sequence shown here is derived from an EMBL/GenBank/DDBJ whole genome shotgun (WGS) entry which is preliminary data.</text>
</comment>
<evidence type="ECO:0000256" key="8">
    <source>
        <dbReference type="ARBA" id="ARBA00023204"/>
    </source>
</evidence>
<evidence type="ECO:0000256" key="9">
    <source>
        <dbReference type="ARBA" id="ARBA00023242"/>
    </source>
</evidence>
<dbReference type="GO" id="GO:0032798">
    <property type="term" value="C:Swi5-Sfr1 complex"/>
    <property type="evidence" value="ECO:0007669"/>
    <property type="project" value="InterPro"/>
</dbReference>
<dbReference type="PANTHER" id="PTHR28643">
    <property type="entry name" value="SWI5-DEPENDENT RECOMBINATION DNA REPAIR PROTEIN 1 HOMOLOG"/>
    <property type="match status" value="1"/>
</dbReference>
<protein>
    <recommendedName>
        <fullName evidence="3">Swi5-dependent recombination DNA repair protein 1 homolog</fullName>
    </recommendedName>
    <alternativeName>
        <fullName evidence="10">Meiosis protein 5 homolog</fullName>
    </alternativeName>
</protein>
<evidence type="ECO:0000256" key="5">
    <source>
        <dbReference type="ARBA" id="ARBA00023015"/>
    </source>
</evidence>
<evidence type="ECO:0000313" key="13">
    <source>
        <dbReference type="Proteomes" id="UP001152320"/>
    </source>
</evidence>
<evidence type="ECO:0000256" key="6">
    <source>
        <dbReference type="ARBA" id="ARBA00023054"/>
    </source>
</evidence>
<keyword evidence="8" id="KW-0234">DNA repair</keyword>
<dbReference type="Proteomes" id="UP001152320">
    <property type="component" value="Chromosome 17"/>
</dbReference>
<evidence type="ECO:0000256" key="3">
    <source>
        <dbReference type="ARBA" id="ARBA00014688"/>
    </source>
</evidence>
<name>A0A9Q0YPI7_HOLLE</name>
<keyword evidence="13" id="KW-1185">Reference proteome</keyword>
<evidence type="ECO:0000256" key="4">
    <source>
        <dbReference type="ARBA" id="ARBA00022763"/>
    </source>
</evidence>
<dbReference type="InterPro" id="IPR042429">
    <property type="entry name" value="SFR1"/>
</dbReference>
<keyword evidence="5" id="KW-0805">Transcription regulation</keyword>
<dbReference type="EMBL" id="JAIZAY010000017">
    <property type="protein sequence ID" value="KAJ8026185.1"/>
    <property type="molecule type" value="Genomic_DNA"/>
</dbReference>
<dbReference type="GO" id="GO:0003713">
    <property type="term" value="F:transcription coactivator activity"/>
    <property type="evidence" value="ECO:0007669"/>
    <property type="project" value="InterPro"/>
</dbReference>
<dbReference type="PANTHER" id="PTHR28643:SF1">
    <property type="entry name" value="SWI5-DEPENDENT RECOMBINATION DNA REPAIR PROTEIN 1 HOMOLOG"/>
    <property type="match status" value="1"/>
</dbReference>
<feature type="coiled-coil region" evidence="11">
    <location>
        <begin position="3"/>
        <end position="34"/>
    </location>
</feature>
<dbReference type="InterPro" id="IPR018468">
    <property type="entry name" value="SFR1/Mei5"/>
</dbReference>
<dbReference type="GO" id="GO:0000724">
    <property type="term" value="P:double-strand break repair via homologous recombination"/>
    <property type="evidence" value="ECO:0007669"/>
    <property type="project" value="InterPro"/>
</dbReference>
<dbReference type="OrthoDB" id="10051617at2759"/>
<dbReference type="Gene3D" id="6.10.140.1020">
    <property type="match status" value="1"/>
</dbReference>
<keyword evidence="6 11" id="KW-0175">Coiled coil</keyword>
<organism evidence="12 13">
    <name type="scientific">Holothuria leucospilota</name>
    <name type="common">Black long sea cucumber</name>
    <name type="synonym">Mertensiothuria leucospilota</name>
    <dbReference type="NCBI Taxonomy" id="206669"/>
    <lineage>
        <taxon>Eukaryota</taxon>
        <taxon>Metazoa</taxon>
        <taxon>Echinodermata</taxon>
        <taxon>Eleutherozoa</taxon>
        <taxon>Echinozoa</taxon>
        <taxon>Holothuroidea</taxon>
        <taxon>Aspidochirotacea</taxon>
        <taxon>Aspidochirotida</taxon>
        <taxon>Holothuriidae</taxon>
        <taxon>Holothuria</taxon>
    </lineage>
</organism>
<sequence length="99" mass="11875">MNEDTAVEALQDERRQLKELLEEKEAILRKLNLAKSYKEKNDLAELDVLTEKWRSACQEAIRQLYDILPEPKPTITEMIDSWKISHKMIRYDKEEESFY</sequence>
<evidence type="ECO:0000256" key="2">
    <source>
        <dbReference type="ARBA" id="ARBA00008729"/>
    </source>
</evidence>
<evidence type="ECO:0000256" key="11">
    <source>
        <dbReference type="SAM" id="Coils"/>
    </source>
</evidence>
<evidence type="ECO:0000256" key="1">
    <source>
        <dbReference type="ARBA" id="ARBA00004123"/>
    </source>
</evidence>
<keyword evidence="7" id="KW-0804">Transcription</keyword>
<reference evidence="12" key="1">
    <citation type="submission" date="2021-10" db="EMBL/GenBank/DDBJ databases">
        <title>Tropical sea cucumber genome reveals ecological adaptation and Cuvierian tubules defense mechanism.</title>
        <authorList>
            <person name="Chen T."/>
        </authorList>
    </citation>
    <scope>NUCLEOTIDE SEQUENCE</scope>
    <source>
        <strain evidence="12">Nanhai2018</strain>
        <tissue evidence="12">Muscle</tissue>
    </source>
</reference>
<evidence type="ECO:0000256" key="7">
    <source>
        <dbReference type="ARBA" id="ARBA00023163"/>
    </source>
</evidence>
<dbReference type="Pfam" id="PF10376">
    <property type="entry name" value="Mei5"/>
    <property type="match status" value="1"/>
</dbReference>
<accession>A0A9Q0YPI7</accession>
<evidence type="ECO:0000313" key="12">
    <source>
        <dbReference type="EMBL" id="KAJ8026185.1"/>
    </source>
</evidence>
<dbReference type="AlphaFoldDB" id="A0A9Q0YPI7"/>